<dbReference type="Proteomes" id="UP000294844">
    <property type="component" value="Unassembled WGS sequence"/>
</dbReference>
<dbReference type="EMBL" id="PECM01000005">
    <property type="protein sequence ID" value="TEA07346.1"/>
    <property type="molecule type" value="Genomic_DNA"/>
</dbReference>
<keyword evidence="3" id="KW-1185">Reference proteome</keyword>
<organism evidence="1 4">
    <name type="scientific">Mycobacteroides salmoniphilum</name>
    <dbReference type="NCBI Taxonomy" id="404941"/>
    <lineage>
        <taxon>Bacteria</taxon>
        <taxon>Bacillati</taxon>
        <taxon>Actinomycetota</taxon>
        <taxon>Actinomycetes</taxon>
        <taxon>Mycobacteriales</taxon>
        <taxon>Mycobacteriaceae</taxon>
        <taxon>Mycobacteroides</taxon>
    </lineage>
</organism>
<dbReference type="Proteomes" id="UP000295685">
    <property type="component" value="Unassembled WGS sequence"/>
</dbReference>
<gene>
    <name evidence="2" type="ORF">CCUG60883_01379</name>
    <name evidence="1" type="ORF">CCUG60885_04230</name>
</gene>
<evidence type="ECO:0000313" key="3">
    <source>
        <dbReference type="Proteomes" id="UP000294844"/>
    </source>
</evidence>
<dbReference type="EMBL" id="PECK01000008">
    <property type="protein sequence ID" value="TDZ92116.1"/>
    <property type="molecule type" value="Genomic_DNA"/>
</dbReference>
<comment type="caution">
    <text evidence="1">The sequence shown here is derived from an EMBL/GenBank/DDBJ whole genome shotgun (WGS) entry which is preliminary data.</text>
</comment>
<sequence length="88" mass="10214">MTAIEDLDFTVECVNCPNEARFYTQLHNCQTDSGTEELILCEEEFTKMVREAVAAIRDPRGSECPHCHLHFHELGDLFLDFRPLWLQS</sequence>
<accession>A0A4R8SBZ5</accession>
<protein>
    <submittedName>
        <fullName evidence="1">Uncharacterized protein</fullName>
    </submittedName>
</protein>
<evidence type="ECO:0000313" key="4">
    <source>
        <dbReference type="Proteomes" id="UP000295685"/>
    </source>
</evidence>
<dbReference type="AlphaFoldDB" id="A0A4R8SBZ5"/>
<name>A0A4R8SBZ5_9MYCO</name>
<dbReference type="RefSeq" id="WP_134148761.1">
    <property type="nucleotide sequence ID" value="NZ_PECK01000008.1"/>
</dbReference>
<evidence type="ECO:0000313" key="1">
    <source>
        <dbReference type="EMBL" id="TDZ92116.1"/>
    </source>
</evidence>
<proteinExistence type="predicted"/>
<reference evidence="3 4" key="1">
    <citation type="journal article" date="2019" name="Sci. Rep.">
        <title>Extended insight into the Mycobacterium chelonae-abscessus complex through whole genome sequencing of Mycobacterium salmoniphilum outbreak and Mycobacterium salmoniphilum-like strains.</title>
        <authorList>
            <person name="Behra P.R.K."/>
            <person name="Das S."/>
            <person name="Pettersson B.M.F."/>
            <person name="Shirreff L."/>
            <person name="DuCote T."/>
            <person name="Jacobsson K.G."/>
            <person name="Ennis D.G."/>
            <person name="Kirsebom L.A."/>
        </authorList>
    </citation>
    <scope>NUCLEOTIDE SEQUENCE [LARGE SCALE GENOMIC DNA]</scope>
    <source>
        <strain evidence="2 3">CCUG 60883</strain>
        <strain evidence="1 4">CCUG 60885</strain>
    </source>
</reference>
<evidence type="ECO:0000313" key="2">
    <source>
        <dbReference type="EMBL" id="TEA07346.1"/>
    </source>
</evidence>